<organism evidence="3 4">
    <name type="scientific">Bacteriovorax stolpii</name>
    <name type="common">Bdellovibrio stolpii</name>
    <dbReference type="NCBI Taxonomy" id="960"/>
    <lineage>
        <taxon>Bacteria</taxon>
        <taxon>Pseudomonadati</taxon>
        <taxon>Bdellovibrionota</taxon>
        <taxon>Bacteriovoracia</taxon>
        <taxon>Bacteriovoracales</taxon>
        <taxon>Bacteriovoracaceae</taxon>
        <taxon>Bacteriovorax</taxon>
    </lineage>
</organism>
<gene>
    <name evidence="3" type="ORF">C0V70_08910</name>
</gene>
<dbReference type="RefSeq" id="WP_102243514.1">
    <property type="nucleotide sequence ID" value="NZ_CP025704.1"/>
</dbReference>
<feature type="domain" description="Lnb N-terminal periplasmic" evidence="1">
    <location>
        <begin position="264"/>
        <end position="430"/>
    </location>
</feature>
<dbReference type="Gene3D" id="3.40.390.10">
    <property type="entry name" value="Collagenase (Catalytic Domain)"/>
    <property type="match status" value="1"/>
</dbReference>
<dbReference type="KEGG" id="bsto:C0V70_08910"/>
<dbReference type="Pfam" id="PF25226">
    <property type="entry name" value="DUF7844"/>
    <property type="match status" value="2"/>
</dbReference>
<dbReference type="Proteomes" id="UP000235584">
    <property type="component" value="Chromosome"/>
</dbReference>
<dbReference type="SUPFAM" id="SSF55486">
    <property type="entry name" value="Metalloproteases ('zincins'), catalytic domain"/>
    <property type="match status" value="1"/>
</dbReference>
<reference evidence="3 4" key="1">
    <citation type="submission" date="2018-01" db="EMBL/GenBank/DDBJ databases">
        <title>Complete genome sequence of Bacteriovorax stolpii DSM12778.</title>
        <authorList>
            <person name="Tang B."/>
            <person name="Chang J."/>
        </authorList>
    </citation>
    <scope>NUCLEOTIDE SEQUENCE [LARGE SCALE GENOMIC DNA]</scope>
    <source>
        <strain evidence="3 4">DSM 12778</strain>
    </source>
</reference>
<dbReference type="InterPro" id="IPR025178">
    <property type="entry name" value="Lnb_N"/>
</dbReference>
<dbReference type="OrthoDB" id="5978971at2"/>
<protein>
    <submittedName>
        <fullName evidence="3">Uncharacterized protein</fullName>
    </submittedName>
</protein>
<evidence type="ECO:0000313" key="3">
    <source>
        <dbReference type="EMBL" id="AUN98223.1"/>
    </source>
</evidence>
<evidence type="ECO:0000259" key="2">
    <source>
        <dbReference type="Pfam" id="PF25226"/>
    </source>
</evidence>
<dbReference type="InterPro" id="IPR024079">
    <property type="entry name" value="MetalloPept_cat_dom_sf"/>
</dbReference>
<evidence type="ECO:0000259" key="1">
    <source>
        <dbReference type="Pfam" id="PF13387"/>
    </source>
</evidence>
<dbReference type="Pfam" id="PF13387">
    <property type="entry name" value="Lnb_N"/>
    <property type="match status" value="1"/>
</dbReference>
<feature type="domain" description="DUF7844" evidence="2">
    <location>
        <begin position="106"/>
        <end position="169"/>
    </location>
</feature>
<name>A0A2K9NRT2_BACTC</name>
<sequence length="720" mass="82314">MKKTLFSFLFLNLTLLGSAYAHDLSLKYAADTKESDKKVLEETMEEVAEYLPPKMKELMPKNIEIKVAALSNHKFIPDEVCSTSAHAAETKKDDNNNKKKEKPFIYGQYDSYRNILTINAPVLLELQKGRDNSKRINCQHKSLYDQAVATLIHEFTHSYDLNNGRISNSMEYIRRAGFKKGLLKIKNKNVEAMRSADAYELVNIAESFAVNMEYFTMDPEFMCRKPSMFEYFKKQFGIDPYPNRNCNINKTVMMTTMNGFIPTALDASRVYRIDYLLASAGKGLQSGFGHSMFRIVVCAPERFDPITNRVVPATPFGKKCLDDKLYHIVVSYRANVEDATLNYLKGLTGGYPSMLFILNFSDVLDEYNRDELRDVISYPLNLTAKEREEFVNRVREEHWNYRGSYKFINANCATESYDLLKSALDRSQLDSKSSISPNGVLEDLDQLNFTSMKSNEVETYKAKTEQIILAYNKAYGFKLKSSEKSNKSAVQKFMDESTADERMAAFQKFKKTKLPTSDLNAEVNLLKERLVQASSFSVMEQQILRTLALKYRKQAADMFMNTKDEKIKEMVKETGAAFAQTFSDLSKEGYGIPFDTEMVTREDLAGKAEASTEALAKAEAVLRDIMPNEFATLEKINANVKTYNTESLVVRKEFRTKLDQYVNQVLKNLARNDFTRETMVKAAEGDKESLTKVRELIGKDLVTDKEILDVKLRKLIQELV</sequence>
<evidence type="ECO:0000313" key="4">
    <source>
        <dbReference type="Proteomes" id="UP000235584"/>
    </source>
</evidence>
<dbReference type="AlphaFoldDB" id="A0A2K9NRT2"/>
<accession>A0A2K9NRT2</accession>
<proteinExistence type="predicted"/>
<dbReference type="GO" id="GO:0008237">
    <property type="term" value="F:metallopeptidase activity"/>
    <property type="evidence" value="ECO:0007669"/>
    <property type="project" value="InterPro"/>
</dbReference>
<feature type="domain" description="DUF7844" evidence="2">
    <location>
        <begin position="186"/>
        <end position="242"/>
    </location>
</feature>
<dbReference type="InterPro" id="IPR057166">
    <property type="entry name" value="DUF7844"/>
</dbReference>
<keyword evidence="4" id="KW-1185">Reference proteome</keyword>
<dbReference type="EMBL" id="CP025704">
    <property type="protein sequence ID" value="AUN98223.1"/>
    <property type="molecule type" value="Genomic_DNA"/>
</dbReference>